<evidence type="ECO:0000313" key="9">
    <source>
        <dbReference type="EMBL" id="MCF4141592.1"/>
    </source>
</evidence>
<evidence type="ECO:0000256" key="1">
    <source>
        <dbReference type="ARBA" id="ARBA00003041"/>
    </source>
</evidence>
<name>A0ABS9EK59_9BACT</name>
<evidence type="ECO:0000256" key="2">
    <source>
        <dbReference type="ARBA" id="ARBA00006602"/>
    </source>
</evidence>
<dbReference type="PANTHER" id="PTHR34982:SF1">
    <property type="entry name" value="FLAGELLAR ASSEMBLY PROTEIN FLIH"/>
    <property type="match status" value="1"/>
</dbReference>
<keyword evidence="3" id="KW-0813">Transport</keyword>
<dbReference type="InterPro" id="IPR018035">
    <property type="entry name" value="Flagellar_FliH/T3SS_HrpE"/>
</dbReference>
<evidence type="ECO:0000256" key="3">
    <source>
        <dbReference type="ARBA" id="ARBA00022448"/>
    </source>
</evidence>
<reference evidence="9 10" key="1">
    <citation type="submission" date="2022-01" db="EMBL/GenBank/DDBJ databases">
        <title>Dethiosulfovibrio faecalis sp. nov., a novel proteolytic, non-sulfur-reducing bacterium isolated from a marine aquaculture solid waste bioreactor.</title>
        <authorList>
            <person name="Grabowski S."/>
            <person name="Apolinario E."/>
            <person name="Schneider N."/>
            <person name="Marshall C.W."/>
            <person name="Sowers K.R."/>
        </authorList>
    </citation>
    <scope>NUCLEOTIDE SEQUENCE [LARGE SCALE GENOMIC DNA]</scope>
    <source>
        <strain evidence="9 10">DSM 12537</strain>
    </source>
</reference>
<comment type="caution">
    <text evidence="9">The sequence shown here is derived from an EMBL/GenBank/DDBJ whole genome shotgun (WGS) entry which is preliminary data.</text>
</comment>
<keyword evidence="9" id="KW-0969">Cilium</keyword>
<evidence type="ECO:0000256" key="5">
    <source>
        <dbReference type="ARBA" id="ARBA00022927"/>
    </source>
</evidence>
<evidence type="ECO:0000256" key="4">
    <source>
        <dbReference type="ARBA" id="ARBA00022795"/>
    </source>
</evidence>
<sequence>MSDSSRRRLIRAVRLVPEAVRIGMAPVEPENSEVESENIGEAGLLKEEAERWRSSCENLEDRLRASEERLRSLQAQCDEKEAARQREIVELRAKVEEDGKKACEEGRAKGFSEGREKGLSEGREELEAKIRSEMEQKLSGTIDLLNGVHKQIQTNLEELLAANPYRLVRLWQKVLSRLLIREVAFDQEAALRLLKGLLSRASEKEDLRVYLNPDDLDLIESQKGNFGDLVRGIRNIEFMADDEVDKGSCIVETGLGIYDARWRTQLEQIGVEVEGVLMEGMSNDEDR</sequence>
<feature type="coiled-coil region" evidence="7">
    <location>
        <begin position="42"/>
        <end position="90"/>
    </location>
</feature>
<dbReference type="PANTHER" id="PTHR34982">
    <property type="entry name" value="YOP PROTEINS TRANSLOCATION PROTEIN L"/>
    <property type="match status" value="1"/>
</dbReference>
<evidence type="ECO:0000256" key="6">
    <source>
        <dbReference type="ARBA" id="ARBA00023225"/>
    </source>
</evidence>
<evidence type="ECO:0000256" key="7">
    <source>
        <dbReference type="SAM" id="Coils"/>
    </source>
</evidence>
<comment type="similarity">
    <text evidence="2">Belongs to the FliH family.</text>
</comment>
<keyword evidence="4" id="KW-1005">Bacterial flagellum biogenesis</keyword>
<keyword evidence="6" id="KW-1006">Bacterial flagellum protein export</keyword>
<evidence type="ECO:0000313" key="10">
    <source>
        <dbReference type="Proteomes" id="UP001200430"/>
    </source>
</evidence>
<protein>
    <submittedName>
        <fullName evidence="9">Flagellar assembly protein FliH</fullName>
    </submittedName>
</protein>
<dbReference type="InterPro" id="IPR051472">
    <property type="entry name" value="T3SS_Stator/FliH"/>
</dbReference>
<dbReference type="Pfam" id="PF02108">
    <property type="entry name" value="FliH"/>
    <property type="match status" value="1"/>
</dbReference>
<organism evidence="9 10">
    <name type="scientific">Dethiosulfovibrio marinus</name>
    <dbReference type="NCBI Taxonomy" id="133532"/>
    <lineage>
        <taxon>Bacteria</taxon>
        <taxon>Thermotogati</taxon>
        <taxon>Synergistota</taxon>
        <taxon>Synergistia</taxon>
        <taxon>Synergistales</taxon>
        <taxon>Dethiosulfovibrionaceae</taxon>
        <taxon>Dethiosulfovibrio</taxon>
    </lineage>
</organism>
<accession>A0ABS9EK59</accession>
<keyword evidence="9" id="KW-0282">Flagellum</keyword>
<gene>
    <name evidence="9" type="ORF">L2W38_02005</name>
</gene>
<keyword evidence="9" id="KW-0966">Cell projection</keyword>
<keyword evidence="5" id="KW-0653">Protein transport</keyword>
<comment type="function">
    <text evidence="1">Needed for flagellar regrowth and assembly.</text>
</comment>
<dbReference type="RefSeq" id="WP_236098082.1">
    <property type="nucleotide sequence ID" value="NZ_JAKGUD010000002.1"/>
</dbReference>
<keyword evidence="7" id="KW-0175">Coiled coil</keyword>
<feature type="domain" description="Flagellar assembly protein FliH/Type III secretion system HrpE" evidence="8">
    <location>
        <begin position="145"/>
        <end position="269"/>
    </location>
</feature>
<dbReference type="Proteomes" id="UP001200430">
    <property type="component" value="Unassembled WGS sequence"/>
</dbReference>
<evidence type="ECO:0000259" key="8">
    <source>
        <dbReference type="Pfam" id="PF02108"/>
    </source>
</evidence>
<proteinExistence type="inferred from homology"/>
<dbReference type="EMBL" id="JAKGUD010000002">
    <property type="protein sequence ID" value="MCF4141592.1"/>
    <property type="molecule type" value="Genomic_DNA"/>
</dbReference>
<keyword evidence="10" id="KW-1185">Reference proteome</keyword>